<proteinExistence type="predicted"/>
<name>A0A1Y1HMV6_KLENI</name>
<feature type="domain" description="RGS" evidence="3">
    <location>
        <begin position="300"/>
        <end position="415"/>
    </location>
</feature>
<dbReference type="InterPro" id="IPR044926">
    <property type="entry name" value="RGS_subdomain_2"/>
</dbReference>
<evidence type="ECO:0000313" key="5">
    <source>
        <dbReference type="Proteomes" id="UP000054558"/>
    </source>
</evidence>
<evidence type="ECO:0000313" key="4">
    <source>
        <dbReference type="EMBL" id="GAQ79965.1"/>
    </source>
</evidence>
<dbReference type="InterPro" id="IPR036305">
    <property type="entry name" value="RGS_sf"/>
</dbReference>
<dbReference type="InterPro" id="IPR016137">
    <property type="entry name" value="RGS"/>
</dbReference>
<dbReference type="EMBL" id="DF236992">
    <property type="protein sequence ID" value="GAQ79965.1"/>
    <property type="molecule type" value="Genomic_DNA"/>
</dbReference>
<keyword evidence="2" id="KW-0472">Membrane</keyword>
<dbReference type="Proteomes" id="UP000054558">
    <property type="component" value="Unassembled WGS sequence"/>
</dbReference>
<organism evidence="4 5">
    <name type="scientific">Klebsormidium nitens</name>
    <name type="common">Green alga</name>
    <name type="synonym">Ulothrix nitens</name>
    <dbReference type="NCBI Taxonomy" id="105231"/>
    <lineage>
        <taxon>Eukaryota</taxon>
        <taxon>Viridiplantae</taxon>
        <taxon>Streptophyta</taxon>
        <taxon>Klebsormidiophyceae</taxon>
        <taxon>Klebsormidiales</taxon>
        <taxon>Klebsormidiaceae</taxon>
        <taxon>Klebsormidium</taxon>
    </lineage>
</organism>
<evidence type="ECO:0000256" key="2">
    <source>
        <dbReference type="SAM" id="Phobius"/>
    </source>
</evidence>
<feature type="compositionally biased region" description="Basic and acidic residues" evidence="1">
    <location>
        <begin position="601"/>
        <end position="612"/>
    </location>
</feature>
<reference evidence="4 5" key="1">
    <citation type="journal article" date="2014" name="Nat. Commun.">
        <title>Klebsormidium flaccidum genome reveals primary factors for plant terrestrial adaptation.</title>
        <authorList>
            <person name="Hori K."/>
            <person name="Maruyama F."/>
            <person name="Fujisawa T."/>
            <person name="Togashi T."/>
            <person name="Yamamoto N."/>
            <person name="Seo M."/>
            <person name="Sato S."/>
            <person name="Yamada T."/>
            <person name="Mori H."/>
            <person name="Tajima N."/>
            <person name="Moriyama T."/>
            <person name="Ikeuchi M."/>
            <person name="Watanabe M."/>
            <person name="Wada H."/>
            <person name="Kobayashi K."/>
            <person name="Saito M."/>
            <person name="Masuda T."/>
            <person name="Sasaki-Sekimoto Y."/>
            <person name="Mashiguchi K."/>
            <person name="Awai K."/>
            <person name="Shimojima M."/>
            <person name="Masuda S."/>
            <person name="Iwai M."/>
            <person name="Nobusawa T."/>
            <person name="Narise T."/>
            <person name="Kondo S."/>
            <person name="Saito H."/>
            <person name="Sato R."/>
            <person name="Murakawa M."/>
            <person name="Ihara Y."/>
            <person name="Oshima-Yamada Y."/>
            <person name="Ohtaka K."/>
            <person name="Satoh M."/>
            <person name="Sonobe K."/>
            <person name="Ishii M."/>
            <person name="Ohtani R."/>
            <person name="Kanamori-Sato M."/>
            <person name="Honoki R."/>
            <person name="Miyazaki D."/>
            <person name="Mochizuki H."/>
            <person name="Umetsu J."/>
            <person name="Higashi K."/>
            <person name="Shibata D."/>
            <person name="Kamiya Y."/>
            <person name="Sato N."/>
            <person name="Nakamura Y."/>
            <person name="Tabata S."/>
            <person name="Ida S."/>
            <person name="Kurokawa K."/>
            <person name="Ohta H."/>
        </authorList>
    </citation>
    <scope>NUCLEOTIDE SEQUENCE [LARGE SCALE GENOMIC DNA]</scope>
    <source>
        <strain evidence="4 5">NIES-2285</strain>
    </source>
</reference>
<keyword evidence="2" id="KW-0812">Transmembrane</keyword>
<protein>
    <recommendedName>
        <fullName evidence="3">RGS domain-containing protein</fullName>
    </recommendedName>
</protein>
<feature type="transmembrane region" description="Helical" evidence="2">
    <location>
        <begin position="236"/>
        <end position="258"/>
    </location>
</feature>
<evidence type="ECO:0000256" key="1">
    <source>
        <dbReference type="SAM" id="MobiDB-lite"/>
    </source>
</evidence>
<dbReference type="STRING" id="105231.A0A1Y1HMV6"/>
<feature type="region of interest" description="Disordered" evidence="1">
    <location>
        <begin position="483"/>
        <end position="630"/>
    </location>
</feature>
<feature type="region of interest" description="Disordered" evidence="1">
    <location>
        <begin position="645"/>
        <end position="669"/>
    </location>
</feature>
<dbReference type="OMA" id="KRCLPPI"/>
<dbReference type="SMART" id="SM00315">
    <property type="entry name" value="RGS"/>
    <property type="match status" value="1"/>
</dbReference>
<dbReference type="Pfam" id="PF00615">
    <property type="entry name" value="RGS"/>
    <property type="match status" value="1"/>
</dbReference>
<accession>A0A1Y1HMV6</accession>
<dbReference type="OrthoDB" id="196547at2759"/>
<feature type="transmembrane region" description="Helical" evidence="2">
    <location>
        <begin position="131"/>
        <end position="154"/>
    </location>
</feature>
<keyword evidence="5" id="KW-1185">Reference proteome</keyword>
<dbReference type="SUPFAM" id="SSF48097">
    <property type="entry name" value="Regulator of G-protein signaling, RGS"/>
    <property type="match status" value="1"/>
</dbReference>
<keyword evidence="2" id="KW-1133">Transmembrane helix</keyword>
<feature type="transmembrane region" description="Helical" evidence="2">
    <location>
        <begin position="207"/>
        <end position="224"/>
    </location>
</feature>
<sequence length="669" mass="72513">MAEKGGMGRACYAAGGCPTDYIAVVLTGVTCLWLLVTSAFVFYHRHFPPLRAKHVPLVTVGAASSVCWLIAMVVSQGLFKVPGGSFWDSCSLWKVWLGGLLGFGLWISCHVARGFRLYFVFVRKHYPPLSPFWVVTLLLLPWLAIALAFELGGALDNESGRCTAPLGWYVVLAAIHGVYVLLFLGATLSVRGIHFMFNEYRDQKRTAAVIVCFAGIWLILWTAKRIAGDSARQLQVAVRFTLIVAADVAALLFSWVPVQAPVRRLLRPGGGVNTPLAAAGDHTALTMGPILTAKALEAEGLETLLGFPRFLQAFKEFADSRLAGECVHFFEAVERRLDAGHVASPEARIYAADDVIAKYVRAGAPLQINISAAMRAKILRRNDLAAEDLFREARREALSIMQTNLEKDFYKSPQFAALKAALVQEAGESAQLRLMGISEVSTFAQLARLSPPSKRPPIHPPGATESEAPDIYQEEEKAQGIEVKDFEAVGTSFEEESSGGSSGRKRLSGPLAEHPNEAGLVGAAGSSRRSEEAGALTVQPLVSQNSGGSGDEPLLHRNQPPEPLRTSYEGFITHPDRVVKSGGDLDTAERSRRHTSPVESNGERLVRPRRYSDPVSASVSPRERSGASPSIVRLASRLAAETVASVTGARHGSAGLREEEERQMEDTLL</sequence>
<dbReference type="PROSITE" id="PS50132">
    <property type="entry name" value="RGS"/>
    <property type="match status" value="1"/>
</dbReference>
<gene>
    <name evidence="4" type="ORF">KFL_000430070</name>
</gene>
<evidence type="ECO:0000259" key="3">
    <source>
        <dbReference type="PROSITE" id="PS50132"/>
    </source>
</evidence>
<feature type="region of interest" description="Disordered" evidence="1">
    <location>
        <begin position="449"/>
        <end position="469"/>
    </location>
</feature>
<feature type="transmembrane region" description="Helical" evidence="2">
    <location>
        <begin position="95"/>
        <end position="119"/>
    </location>
</feature>
<feature type="transmembrane region" description="Helical" evidence="2">
    <location>
        <begin position="21"/>
        <end position="43"/>
    </location>
</feature>
<feature type="transmembrane region" description="Helical" evidence="2">
    <location>
        <begin position="55"/>
        <end position="75"/>
    </location>
</feature>
<feature type="transmembrane region" description="Helical" evidence="2">
    <location>
        <begin position="166"/>
        <end position="186"/>
    </location>
</feature>
<dbReference type="Gene3D" id="1.10.167.10">
    <property type="entry name" value="Regulator of G-protein Signalling 4, domain 2"/>
    <property type="match status" value="1"/>
</dbReference>
<dbReference type="AlphaFoldDB" id="A0A1Y1HMV6"/>